<organism evidence="7 8">
    <name type="scientific">Parasphaerochaeta coccoides (strain ATCC BAA-1237 / DSM 17374 / SPN1)</name>
    <name type="common">Sphaerochaeta coccoides</name>
    <dbReference type="NCBI Taxonomy" id="760011"/>
    <lineage>
        <taxon>Bacteria</taxon>
        <taxon>Pseudomonadati</taxon>
        <taxon>Spirochaetota</taxon>
        <taxon>Spirochaetia</taxon>
        <taxon>Spirochaetales</taxon>
        <taxon>Sphaerochaetaceae</taxon>
        <taxon>Parasphaerochaeta</taxon>
    </lineage>
</organism>
<comment type="subcellular location">
    <subcellularLocation>
        <location evidence="5">Cytoplasm</location>
    </subcellularLocation>
</comment>
<keyword evidence="8" id="KW-1185">Reference proteome</keyword>
<feature type="binding site" evidence="5">
    <location>
        <position position="40"/>
    </location>
    <ligand>
        <name>a divalent metal cation</name>
        <dbReference type="ChEBI" id="CHEBI:60240"/>
    </ligand>
</feature>
<dbReference type="EMBL" id="CP002659">
    <property type="protein sequence ID" value="AEC02442.1"/>
    <property type="molecule type" value="Genomic_DNA"/>
</dbReference>
<sequence>MNILLTNDDGYGSEGLVTMERTLSAAGHDVWVCAPNGQRSATSHSMTLRGDVVVTRYAERGFHCSGTPADCVLYAVKGGVLPVKPDMVISGINHGYNLSTDILYSGTLGAAREASLMDIRAIAISAWGGKKPIPFAEAASFLTANLEFFLGFCDSTTLVNINVPPNPTGQWDVGGIGRLEYYATMQSARDVVRRIFDTSGTSFGSSAELTSHTFDSHSLAGRAQPSALAMEGEYPPDYELAREGIIAVTPLHILPAIDTAAARRMRRSMAEES</sequence>
<dbReference type="AlphaFoldDB" id="F4GLP8"/>
<name>F4GLP8_PARC1</name>
<comment type="cofactor">
    <cofactor evidence="5">
        <name>a divalent metal cation</name>
        <dbReference type="ChEBI" id="CHEBI:60240"/>
    </cofactor>
    <text evidence="5">Binds 1 divalent metal cation per subunit.</text>
</comment>
<dbReference type="InterPro" id="IPR002828">
    <property type="entry name" value="SurE-like_Pase/nucleotidase"/>
</dbReference>
<dbReference type="GO" id="GO:0008253">
    <property type="term" value="F:5'-nucleotidase activity"/>
    <property type="evidence" value="ECO:0007669"/>
    <property type="project" value="UniProtKB-UniRule"/>
</dbReference>
<evidence type="ECO:0000313" key="7">
    <source>
        <dbReference type="EMBL" id="AEC02442.1"/>
    </source>
</evidence>
<comment type="similarity">
    <text evidence="2 5">Belongs to the SurE nucleotidase family.</text>
</comment>
<dbReference type="Gene3D" id="3.40.1210.10">
    <property type="entry name" value="Survival protein SurE-like phosphatase/nucleotidase"/>
    <property type="match status" value="1"/>
</dbReference>
<dbReference type="PANTHER" id="PTHR30457:SF0">
    <property type="entry name" value="PHOSPHATASE, PUTATIVE (AFU_ORTHOLOGUE AFUA_4G01070)-RELATED"/>
    <property type="match status" value="1"/>
</dbReference>
<dbReference type="Proteomes" id="UP000007939">
    <property type="component" value="Chromosome"/>
</dbReference>
<feature type="binding site" evidence="5">
    <location>
        <position position="9"/>
    </location>
    <ligand>
        <name>a divalent metal cation</name>
        <dbReference type="ChEBI" id="CHEBI:60240"/>
    </ligand>
</feature>
<feature type="binding site" evidence="5">
    <location>
        <position position="8"/>
    </location>
    <ligand>
        <name>a divalent metal cation</name>
        <dbReference type="ChEBI" id="CHEBI:60240"/>
    </ligand>
</feature>
<keyword evidence="5" id="KW-0547">Nucleotide-binding</keyword>
<accession>F4GLP8</accession>
<reference evidence="7 8" key="2">
    <citation type="journal article" date="2012" name="Stand. Genomic Sci.">
        <title>Complete genome sequence of the termite hindgut bacterium Spirochaeta coccoides type strain (SPN1(T)), reclassification in the genus Sphaerochaeta as Sphaerochaeta coccoides comb. nov. and emendations of the family Spirochaetaceae and the genus Sphaerochaeta.</title>
        <authorList>
            <person name="Abt B."/>
            <person name="Han C."/>
            <person name="Scheuner C."/>
            <person name="Lu M."/>
            <person name="Lapidus A."/>
            <person name="Nolan M."/>
            <person name="Lucas S."/>
            <person name="Hammon N."/>
            <person name="Deshpande S."/>
            <person name="Cheng J.F."/>
            <person name="Tapia R."/>
            <person name="Goodwin L.A."/>
            <person name="Pitluck S."/>
            <person name="Liolios K."/>
            <person name="Pagani I."/>
            <person name="Ivanova N."/>
            <person name="Mavromatis K."/>
            <person name="Mikhailova N."/>
            <person name="Huntemann M."/>
            <person name="Pati A."/>
            <person name="Chen A."/>
            <person name="Palaniappan K."/>
            <person name="Land M."/>
            <person name="Hauser L."/>
            <person name="Brambilla E.M."/>
            <person name="Rohde M."/>
            <person name="Spring S."/>
            <person name="Gronow S."/>
            <person name="Goker M."/>
            <person name="Woyke T."/>
            <person name="Bristow J."/>
            <person name="Eisen J.A."/>
            <person name="Markowitz V."/>
            <person name="Hugenholtz P."/>
            <person name="Kyrpides N.C."/>
            <person name="Klenk H.P."/>
            <person name="Detter J.C."/>
        </authorList>
    </citation>
    <scope>NUCLEOTIDE SEQUENCE [LARGE SCALE GENOMIC DNA]</scope>
    <source>
        <strain evidence="8">ATCC BAA-1237 / DSM 17374 / SPN1</strain>
    </source>
</reference>
<evidence type="ECO:0000259" key="6">
    <source>
        <dbReference type="Pfam" id="PF01975"/>
    </source>
</evidence>
<dbReference type="InterPro" id="IPR030048">
    <property type="entry name" value="SurE"/>
</dbReference>
<dbReference type="SUPFAM" id="SSF64167">
    <property type="entry name" value="SurE-like"/>
    <property type="match status" value="1"/>
</dbReference>
<dbReference type="HOGENOM" id="CLU_045192_1_1_12"/>
<dbReference type="PANTHER" id="PTHR30457">
    <property type="entry name" value="5'-NUCLEOTIDASE SURE"/>
    <property type="match status" value="1"/>
</dbReference>
<dbReference type="GO" id="GO:0005737">
    <property type="term" value="C:cytoplasm"/>
    <property type="evidence" value="ECO:0007669"/>
    <property type="project" value="UniProtKB-SubCell"/>
</dbReference>
<dbReference type="STRING" id="760011.Spico_1231"/>
<comment type="function">
    <text evidence="5">Nucleotidase that shows phosphatase activity on nucleoside 5'-monophosphates.</text>
</comment>
<gene>
    <name evidence="5" type="primary">surE</name>
    <name evidence="7" type="ordered locus">Spico_1231</name>
</gene>
<dbReference type="GO" id="GO:0046872">
    <property type="term" value="F:metal ion binding"/>
    <property type="evidence" value="ECO:0007669"/>
    <property type="project" value="UniProtKB-UniRule"/>
</dbReference>
<protein>
    <recommendedName>
        <fullName evidence="5">5'-nucleotidase SurE</fullName>
        <ecNumber evidence="5">3.1.3.5</ecNumber>
    </recommendedName>
    <alternativeName>
        <fullName evidence="5">Nucleoside 5'-monophosphate phosphohydrolase</fullName>
    </alternativeName>
</protein>
<evidence type="ECO:0000256" key="5">
    <source>
        <dbReference type="HAMAP-Rule" id="MF_00060"/>
    </source>
</evidence>
<reference evidence="8" key="1">
    <citation type="submission" date="2011-04" db="EMBL/GenBank/DDBJ databases">
        <title>The complete genome of Spirochaeta coccoides DSM 17374.</title>
        <authorList>
            <person name="Lucas S."/>
            <person name="Copeland A."/>
            <person name="Lapidus A."/>
            <person name="Bruce D."/>
            <person name="Goodwin L."/>
            <person name="Pitluck S."/>
            <person name="Peters L."/>
            <person name="Kyrpides N."/>
            <person name="Mavromatis K."/>
            <person name="Pagani I."/>
            <person name="Ivanova N."/>
            <person name="Ovchinnikova G."/>
            <person name="Lu M."/>
            <person name="Detter J.C."/>
            <person name="Tapia R."/>
            <person name="Han C."/>
            <person name="Land M."/>
            <person name="Hauser L."/>
            <person name="Markowitz V."/>
            <person name="Cheng J.-F."/>
            <person name="Hugenholtz P."/>
            <person name="Woyke T."/>
            <person name="Wu D."/>
            <person name="Spring S."/>
            <person name="Schroeder M."/>
            <person name="Brambilla E."/>
            <person name="Klenk H.-P."/>
            <person name="Eisen J.A."/>
        </authorList>
    </citation>
    <scope>NUCLEOTIDE SEQUENCE [LARGE SCALE GENOMIC DNA]</scope>
    <source>
        <strain evidence="8">ATCC BAA-1237 / DSM 17374 / SPN1</strain>
    </source>
</reference>
<evidence type="ECO:0000256" key="4">
    <source>
        <dbReference type="ARBA" id="ARBA00022801"/>
    </source>
</evidence>
<keyword evidence="4 5" id="KW-0378">Hydrolase</keyword>
<proteinExistence type="inferred from homology"/>
<dbReference type="OrthoDB" id="9780815at2"/>
<evidence type="ECO:0000256" key="1">
    <source>
        <dbReference type="ARBA" id="ARBA00000815"/>
    </source>
</evidence>
<keyword evidence="5" id="KW-0963">Cytoplasm</keyword>
<dbReference type="InterPro" id="IPR036523">
    <property type="entry name" value="SurE-like_sf"/>
</dbReference>
<feature type="binding site" evidence="5">
    <location>
        <position position="93"/>
    </location>
    <ligand>
        <name>a divalent metal cation</name>
        <dbReference type="ChEBI" id="CHEBI:60240"/>
    </ligand>
</feature>
<comment type="catalytic activity">
    <reaction evidence="1 5">
        <text>a ribonucleoside 5'-phosphate + H2O = a ribonucleoside + phosphate</text>
        <dbReference type="Rhea" id="RHEA:12484"/>
        <dbReference type="ChEBI" id="CHEBI:15377"/>
        <dbReference type="ChEBI" id="CHEBI:18254"/>
        <dbReference type="ChEBI" id="CHEBI:43474"/>
        <dbReference type="ChEBI" id="CHEBI:58043"/>
        <dbReference type="EC" id="3.1.3.5"/>
    </reaction>
</comment>
<dbReference type="Pfam" id="PF01975">
    <property type="entry name" value="SurE"/>
    <property type="match status" value="1"/>
</dbReference>
<dbReference type="NCBIfam" id="TIGR00087">
    <property type="entry name" value="surE"/>
    <property type="match status" value="1"/>
</dbReference>
<evidence type="ECO:0000256" key="3">
    <source>
        <dbReference type="ARBA" id="ARBA00022723"/>
    </source>
</evidence>
<feature type="domain" description="Survival protein SurE-like phosphatase/nucleotidase" evidence="6">
    <location>
        <begin position="3"/>
        <end position="172"/>
    </location>
</feature>
<dbReference type="HAMAP" id="MF_00060">
    <property type="entry name" value="SurE"/>
    <property type="match status" value="1"/>
</dbReference>
<evidence type="ECO:0000313" key="8">
    <source>
        <dbReference type="Proteomes" id="UP000007939"/>
    </source>
</evidence>
<dbReference type="RefSeq" id="WP_013739837.1">
    <property type="nucleotide sequence ID" value="NC_015436.1"/>
</dbReference>
<dbReference type="KEGG" id="scc:Spico_1231"/>
<evidence type="ECO:0000256" key="2">
    <source>
        <dbReference type="ARBA" id="ARBA00011062"/>
    </source>
</evidence>
<dbReference type="eggNOG" id="COG0496">
    <property type="taxonomic scope" value="Bacteria"/>
</dbReference>
<dbReference type="EC" id="3.1.3.5" evidence="5"/>
<dbReference type="GO" id="GO:0000166">
    <property type="term" value="F:nucleotide binding"/>
    <property type="evidence" value="ECO:0007669"/>
    <property type="project" value="UniProtKB-KW"/>
</dbReference>
<keyword evidence="3 5" id="KW-0479">Metal-binding</keyword>